<dbReference type="PROSITE" id="PS51192">
    <property type="entry name" value="HELICASE_ATP_BIND_1"/>
    <property type="match status" value="1"/>
</dbReference>
<evidence type="ECO:0000259" key="8">
    <source>
        <dbReference type="PROSITE" id="PS51192"/>
    </source>
</evidence>
<dbReference type="CDD" id="cd00268">
    <property type="entry name" value="DEADc"/>
    <property type="match status" value="1"/>
</dbReference>
<evidence type="ECO:0000256" key="7">
    <source>
        <dbReference type="SAM" id="MobiDB-lite"/>
    </source>
</evidence>
<gene>
    <name evidence="11" type="ORF">COT80_02215</name>
</gene>
<comment type="caution">
    <text evidence="11">The sequence shown here is derived from an EMBL/GenBank/DDBJ whole genome shotgun (WGS) entry which is preliminary data.</text>
</comment>
<evidence type="ECO:0000256" key="2">
    <source>
        <dbReference type="ARBA" id="ARBA00022801"/>
    </source>
</evidence>
<feature type="domain" description="DEAD-box RNA helicase Q" evidence="10">
    <location>
        <begin position="10"/>
        <end position="38"/>
    </location>
</feature>
<feature type="compositionally biased region" description="Basic and acidic residues" evidence="7">
    <location>
        <begin position="494"/>
        <end position="510"/>
    </location>
</feature>
<dbReference type="InterPro" id="IPR011545">
    <property type="entry name" value="DEAD/DEAH_box_helicase_dom"/>
</dbReference>
<keyword evidence="3 11" id="KW-0347">Helicase</keyword>
<dbReference type="GO" id="GO:0003676">
    <property type="term" value="F:nucleic acid binding"/>
    <property type="evidence" value="ECO:0007669"/>
    <property type="project" value="InterPro"/>
</dbReference>
<name>A0A2H0W4T5_9BACT</name>
<evidence type="ECO:0000256" key="6">
    <source>
        <dbReference type="PROSITE-ProRule" id="PRU00552"/>
    </source>
</evidence>
<evidence type="ECO:0000256" key="3">
    <source>
        <dbReference type="ARBA" id="ARBA00022806"/>
    </source>
</evidence>
<feature type="compositionally biased region" description="Basic and acidic residues" evidence="7">
    <location>
        <begin position="428"/>
        <end position="445"/>
    </location>
</feature>
<dbReference type="PROSITE" id="PS51195">
    <property type="entry name" value="Q_MOTIF"/>
    <property type="match status" value="1"/>
</dbReference>
<feature type="compositionally biased region" description="Basic residues" evidence="7">
    <location>
        <begin position="511"/>
        <end position="530"/>
    </location>
</feature>
<dbReference type="GO" id="GO:0016787">
    <property type="term" value="F:hydrolase activity"/>
    <property type="evidence" value="ECO:0007669"/>
    <property type="project" value="UniProtKB-KW"/>
</dbReference>
<protein>
    <submittedName>
        <fullName evidence="11">RNA helicase</fullName>
    </submittedName>
</protein>
<dbReference type="AlphaFoldDB" id="A0A2H0W4T5"/>
<feature type="domain" description="Helicase C-terminal" evidence="9">
    <location>
        <begin position="236"/>
        <end position="384"/>
    </location>
</feature>
<dbReference type="Pfam" id="PF00270">
    <property type="entry name" value="DEAD"/>
    <property type="match status" value="1"/>
</dbReference>
<evidence type="ECO:0000256" key="1">
    <source>
        <dbReference type="ARBA" id="ARBA00022741"/>
    </source>
</evidence>
<dbReference type="GO" id="GO:0003724">
    <property type="term" value="F:RNA helicase activity"/>
    <property type="evidence" value="ECO:0007669"/>
    <property type="project" value="InterPro"/>
</dbReference>
<keyword evidence="1" id="KW-0547">Nucleotide-binding</keyword>
<accession>A0A2H0W4T5</accession>
<feature type="compositionally biased region" description="Polar residues" evidence="7">
    <location>
        <begin position="475"/>
        <end position="493"/>
    </location>
</feature>
<keyword evidence="2" id="KW-0378">Hydrolase</keyword>
<evidence type="ECO:0000259" key="9">
    <source>
        <dbReference type="PROSITE" id="PS51194"/>
    </source>
</evidence>
<dbReference type="PANTHER" id="PTHR47959:SF13">
    <property type="entry name" value="ATP-DEPENDENT RNA HELICASE RHLE"/>
    <property type="match status" value="1"/>
</dbReference>
<dbReference type="GO" id="GO:0005829">
    <property type="term" value="C:cytosol"/>
    <property type="evidence" value="ECO:0007669"/>
    <property type="project" value="TreeGrafter"/>
</dbReference>
<feature type="short sequence motif" description="Q motif" evidence="6">
    <location>
        <begin position="10"/>
        <end position="38"/>
    </location>
</feature>
<evidence type="ECO:0000313" key="12">
    <source>
        <dbReference type="Proteomes" id="UP000229056"/>
    </source>
</evidence>
<dbReference type="EMBL" id="PEZY01000005">
    <property type="protein sequence ID" value="PIS06359.1"/>
    <property type="molecule type" value="Genomic_DNA"/>
</dbReference>
<feature type="region of interest" description="Disordered" evidence="7">
    <location>
        <begin position="392"/>
        <end position="530"/>
    </location>
</feature>
<comment type="similarity">
    <text evidence="5">Belongs to the DEAD box helicase family.</text>
</comment>
<proteinExistence type="inferred from homology"/>
<dbReference type="Proteomes" id="UP000229056">
    <property type="component" value="Unassembled WGS sequence"/>
</dbReference>
<evidence type="ECO:0000259" key="10">
    <source>
        <dbReference type="PROSITE" id="PS51195"/>
    </source>
</evidence>
<dbReference type="InterPro" id="IPR014014">
    <property type="entry name" value="RNA_helicase_DEAD_Q_motif"/>
</dbReference>
<dbReference type="SMART" id="SM00487">
    <property type="entry name" value="DEXDc"/>
    <property type="match status" value="1"/>
</dbReference>
<dbReference type="InterPro" id="IPR044742">
    <property type="entry name" value="DEAD/DEAH_RhlB"/>
</dbReference>
<dbReference type="Pfam" id="PF00271">
    <property type="entry name" value="Helicase_C"/>
    <property type="match status" value="1"/>
</dbReference>
<dbReference type="InterPro" id="IPR050079">
    <property type="entry name" value="DEAD_box_RNA_helicase"/>
</dbReference>
<dbReference type="PANTHER" id="PTHR47959">
    <property type="entry name" value="ATP-DEPENDENT RNA HELICASE RHLE-RELATED"/>
    <property type="match status" value="1"/>
</dbReference>
<sequence length="530" mass="59022">MTQITSPESLTFNGLGIDPKILTILGNLNFTTPTPIQFKSIPVIASGKDMVGIAQTGTGKTLAFGIPMLQRLSSSGGRCLILVPTRELAAQVRDNLKPIAQKLNLKTVVLIGGESKYPQVRDLKRNPEIIVATPGRLIDHLESKNFNLNEVKILVLDEADLMFDMGFAPQLNKILKLAPKQKQTVLFSATMPASIMDIATKHMSLPLKIEVAPAGTPAENVIQEVIILRKEDRINQLQKVLSEYNGSVLIFVRTKSSVKNICRSISDMKHTVTEIHSNRTLAQRTRALKGFKDGQYRVLVATDIAARGIDVKGIELVLNFDLPDNIEDYIHRIGRTGRAGKMGQAISFAAPSQISAIRRIEKIINKEIPLTKLVEIKNEGRELDRDGRSLGFQASRGYRKNNSGSSYRSKNRNFSDRKPSSGYQGSRNKFDKTKSAVNTRGDRDNNFGNRETAPAYQSDRNRFDRKKSFGDSRNPRFTKSNSGSRSTTSNFSKKTSDHKSKDASSGERKPFVKRGPSKFKAKPKFNKKRY</sequence>
<dbReference type="SUPFAM" id="SSF52540">
    <property type="entry name" value="P-loop containing nucleoside triphosphate hydrolases"/>
    <property type="match status" value="1"/>
</dbReference>
<dbReference type="PROSITE" id="PS51194">
    <property type="entry name" value="HELICASE_CTER"/>
    <property type="match status" value="1"/>
</dbReference>
<evidence type="ECO:0000256" key="5">
    <source>
        <dbReference type="ARBA" id="ARBA00038437"/>
    </source>
</evidence>
<dbReference type="CDD" id="cd18787">
    <property type="entry name" value="SF2_C_DEAD"/>
    <property type="match status" value="1"/>
</dbReference>
<dbReference type="InterPro" id="IPR027417">
    <property type="entry name" value="P-loop_NTPase"/>
</dbReference>
<evidence type="ECO:0000256" key="4">
    <source>
        <dbReference type="ARBA" id="ARBA00022840"/>
    </source>
</evidence>
<dbReference type="SMART" id="SM00490">
    <property type="entry name" value="HELICc"/>
    <property type="match status" value="1"/>
</dbReference>
<dbReference type="InterPro" id="IPR014001">
    <property type="entry name" value="Helicase_ATP-bd"/>
</dbReference>
<reference evidence="12" key="1">
    <citation type="submission" date="2017-09" db="EMBL/GenBank/DDBJ databases">
        <title>Depth-based differentiation of microbial function through sediment-hosted aquifers and enrichment of novel symbionts in the deep terrestrial subsurface.</title>
        <authorList>
            <person name="Probst A.J."/>
            <person name="Ladd B."/>
            <person name="Jarett J.K."/>
            <person name="Geller-Mcgrath D.E."/>
            <person name="Sieber C.M.K."/>
            <person name="Emerson J.B."/>
            <person name="Anantharaman K."/>
            <person name="Thomas B.C."/>
            <person name="Malmstrom R."/>
            <person name="Stieglmeier M."/>
            <person name="Klingl A."/>
            <person name="Woyke T."/>
            <person name="Ryan C.M."/>
            <person name="Banfield J.F."/>
        </authorList>
    </citation>
    <scope>NUCLEOTIDE SEQUENCE [LARGE SCALE GENOMIC DNA]</scope>
</reference>
<organism evidence="11 12">
    <name type="scientific">Candidatus Buchananbacteria bacterium CG10_big_fil_rev_8_21_14_0_10_33_19</name>
    <dbReference type="NCBI Taxonomy" id="1974525"/>
    <lineage>
        <taxon>Bacteria</taxon>
        <taxon>Candidatus Buchananiibacteriota</taxon>
    </lineage>
</organism>
<keyword evidence="4" id="KW-0067">ATP-binding</keyword>
<evidence type="ECO:0000313" key="11">
    <source>
        <dbReference type="EMBL" id="PIS06359.1"/>
    </source>
</evidence>
<feature type="domain" description="Helicase ATP-binding" evidence="8">
    <location>
        <begin position="41"/>
        <end position="209"/>
    </location>
</feature>
<dbReference type="InterPro" id="IPR001650">
    <property type="entry name" value="Helicase_C-like"/>
</dbReference>
<feature type="compositionally biased region" description="Basic and acidic residues" evidence="7">
    <location>
        <begin position="459"/>
        <end position="474"/>
    </location>
</feature>
<dbReference type="Gene3D" id="3.40.50.300">
    <property type="entry name" value="P-loop containing nucleotide triphosphate hydrolases"/>
    <property type="match status" value="2"/>
</dbReference>
<dbReference type="GO" id="GO:0005524">
    <property type="term" value="F:ATP binding"/>
    <property type="evidence" value="ECO:0007669"/>
    <property type="project" value="UniProtKB-KW"/>
</dbReference>